<keyword evidence="7" id="KW-1185">Reference proteome</keyword>
<evidence type="ECO:0000313" key="6">
    <source>
        <dbReference type="EMBL" id="SDD84768.1"/>
    </source>
</evidence>
<dbReference type="Pfam" id="PF04193">
    <property type="entry name" value="PQ-loop"/>
    <property type="match status" value="1"/>
</dbReference>
<organism evidence="6 7">
    <name type="scientific">Pricia antarctica</name>
    <dbReference type="NCBI Taxonomy" id="641691"/>
    <lineage>
        <taxon>Bacteria</taxon>
        <taxon>Pseudomonadati</taxon>
        <taxon>Bacteroidota</taxon>
        <taxon>Flavobacteriia</taxon>
        <taxon>Flavobacteriales</taxon>
        <taxon>Flavobacteriaceae</taxon>
        <taxon>Pricia</taxon>
    </lineage>
</organism>
<reference evidence="6 7" key="1">
    <citation type="submission" date="2016-10" db="EMBL/GenBank/DDBJ databases">
        <authorList>
            <person name="de Groot N.N."/>
        </authorList>
    </citation>
    <scope>NUCLEOTIDE SEQUENCE [LARGE SCALE GENOMIC DNA]</scope>
    <source>
        <strain evidence="6 7">DSM 23421</strain>
    </source>
</reference>
<feature type="transmembrane region" description="Helical" evidence="5">
    <location>
        <begin position="62"/>
        <end position="79"/>
    </location>
</feature>
<keyword evidence="4 5" id="KW-0472">Membrane</keyword>
<dbReference type="Gene3D" id="1.20.1280.290">
    <property type="match status" value="1"/>
</dbReference>
<dbReference type="AlphaFoldDB" id="A0A1G6Y304"/>
<dbReference type="RefSeq" id="WP_091865810.1">
    <property type="nucleotide sequence ID" value="NZ_FNAO01000002.1"/>
</dbReference>
<dbReference type="InterPro" id="IPR006603">
    <property type="entry name" value="PQ-loop_rpt"/>
</dbReference>
<feature type="transmembrane region" description="Helical" evidence="5">
    <location>
        <begin position="6"/>
        <end position="24"/>
    </location>
</feature>
<evidence type="ECO:0000256" key="1">
    <source>
        <dbReference type="ARBA" id="ARBA00004141"/>
    </source>
</evidence>
<gene>
    <name evidence="6" type="ORF">SAMN05421636_10298</name>
</gene>
<keyword evidence="3 5" id="KW-1133">Transmembrane helix</keyword>
<comment type="subcellular location">
    <subcellularLocation>
        <location evidence="1">Membrane</location>
        <topology evidence="1">Multi-pass membrane protein</topology>
    </subcellularLocation>
</comment>
<sequence>MDYIEILGLVAATLTTAAFLPQVFKTWQQKSTKDISLTMYLVMFVGVVLWCMYGILIESFPVTLANALTALLLFTMLLLKLKYK</sequence>
<dbReference type="OrthoDB" id="122062at2"/>
<evidence type="ECO:0000256" key="4">
    <source>
        <dbReference type="ARBA" id="ARBA00023136"/>
    </source>
</evidence>
<dbReference type="STRING" id="641691.SAMN05421636_10298"/>
<evidence type="ECO:0000256" key="3">
    <source>
        <dbReference type="ARBA" id="ARBA00022989"/>
    </source>
</evidence>
<dbReference type="Proteomes" id="UP000199109">
    <property type="component" value="Unassembled WGS sequence"/>
</dbReference>
<protein>
    <submittedName>
        <fullName evidence="6">MtN3 and saliva related transmembrane protein</fullName>
    </submittedName>
</protein>
<dbReference type="InterPro" id="IPR047662">
    <property type="entry name" value="SemiSWEET"/>
</dbReference>
<dbReference type="EMBL" id="FNAO01000002">
    <property type="protein sequence ID" value="SDD84768.1"/>
    <property type="molecule type" value="Genomic_DNA"/>
</dbReference>
<accession>A0A1G6Y304</accession>
<evidence type="ECO:0000256" key="2">
    <source>
        <dbReference type="ARBA" id="ARBA00022692"/>
    </source>
</evidence>
<evidence type="ECO:0000313" key="7">
    <source>
        <dbReference type="Proteomes" id="UP000199109"/>
    </source>
</evidence>
<feature type="transmembrane region" description="Helical" evidence="5">
    <location>
        <begin position="36"/>
        <end position="56"/>
    </location>
</feature>
<dbReference type="GO" id="GO:0016020">
    <property type="term" value="C:membrane"/>
    <property type="evidence" value="ECO:0007669"/>
    <property type="project" value="UniProtKB-SubCell"/>
</dbReference>
<name>A0A1G6Y304_9FLAO</name>
<keyword evidence="2 5" id="KW-0812">Transmembrane</keyword>
<dbReference type="GO" id="GO:0051119">
    <property type="term" value="F:sugar transmembrane transporter activity"/>
    <property type="evidence" value="ECO:0007669"/>
    <property type="project" value="InterPro"/>
</dbReference>
<evidence type="ECO:0000256" key="5">
    <source>
        <dbReference type="SAM" id="Phobius"/>
    </source>
</evidence>
<dbReference type="NCBIfam" id="NF037968">
    <property type="entry name" value="SemiSWEET_2"/>
    <property type="match status" value="1"/>
</dbReference>
<proteinExistence type="predicted"/>